<feature type="repeat" description="LDL-receptor class B" evidence="11">
    <location>
        <begin position="110"/>
        <end position="152"/>
    </location>
</feature>
<evidence type="ECO:0000256" key="13">
    <source>
        <dbReference type="SAM" id="Phobius"/>
    </source>
</evidence>
<dbReference type="InterPro" id="IPR011042">
    <property type="entry name" value="6-blade_b-propeller_TolB-like"/>
</dbReference>
<keyword evidence="13" id="KW-0812">Transmembrane</keyword>
<dbReference type="Pfam" id="PF14670">
    <property type="entry name" value="FXa_inhibition"/>
    <property type="match status" value="3"/>
</dbReference>
<dbReference type="SUPFAM" id="SSF63825">
    <property type="entry name" value="YWTD domain"/>
    <property type="match status" value="4"/>
</dbReference>
<dbReference type="CDD" id="cd00112">
    <property type="entry name" value="LDLa"/>
    <property type="match status" value="2"/>
</dbReference>
<feature type="repeat" description="LDL-receptor class B" evidence="11">
    <location>
        <begin position="66"/>
        <end position="109"/>
    </location>
</feature>
<dbReference type="InterPro" id="IPR000742">
    <property type="entry name" value="EGF"/>
</dbReference>
<dbReference type="Gene3D" id="2.120.10.30">
    <property type="entry name" value="TolB, C-terminal domain"/>
    <property type="match status" value="4"/>
</dbReference>
<feature type="repeat" description="LDL-receptor class B" evidence="11">
    <location>
        <begin position="420"/>
        <end position="462"/>
    </location>
</feature>
<evidence type="ECO:0000256" key="5">
    <source>
        <dbReference type="ARBA" id="ARBA00022737"/>
    </source>
</evidence>
<dbReference type="FunFam" id="2.120.10.30:FF:000001">
    <property type="entry name" value="Low-density lipoprotein receptor-related protein 6"/>
    <property type="match status" value="2"/>
</dbReference>
<feature type="repeat" description="LDL-receptor class B" evidence="11">
    <location>
        <begin position="463"/>
        <end position="506"/>
    </location>
</feature>
<reference evidence="16" key="1">
    <citation type="journal article" date="2023" name="PLoS Negl. Trop. Dis.">
        <title>A genome sequence for Biomphalaria pfeifferi, the major vector snail for the human-infecting parasite Schistosoma mansoni.</title>
        <authorList>
            <person name="Bu L."/>
            <person name="Lu L."/>
            <person name="Laidemitt M.R."/>
            <person name="Zhang S.M."/>
            <person name="Mutuku M."/>
            <person name="Mkoji G."/>
            <person name="Steinauer M."/>
            <person name="Loker E.S."/>
        </authorList>
    </citation>
    <scope>NUCLEOTIDE SEQUENCE</scope>
    <source>
        <strain evidence="16">KasaAsao</strain>
    </source>
</reference>
<feature type="disulfide bond" evidence="10">
    <location>
        <begin position="1281"/>
        <end position="1296"/>
    </location>
</feature>
<evidence type="ECO:0000256" key="3">
    <source>
        <dbReference type="ARBA" id="ARBA00022583"/>
    </source>
</evidence>
<name>A0AAD8B8L4_BIOPF</name>
<feature type="repeat" description="LDL-receptor class B" evidence="11">
    <location>
        <begin position="1129"/>
        <end position="1171"/>
    </location>
</feature>
<dbReference type="InterPro" id="IPR000033">
    <property type="entry name" value="LDLR_classB_rpt"/>
</dbReference>
<evidence type="ECO:0000313" key="16">
    <source>
        <dbReference type="EMBL" id="KAK0049374.1"/>
    </source>
</evidence>
<dbReference type="Pfam" id="PF00057">
    <property type="entry name" value="Ldl_recept_a"/>
    <property type="match status" value="2"/>
</dbReference>
<dbReference type="PROSITE" id="PS51120">
    <property type="entry name" value="LDLRB"/>
    <property type="match status" value="14"/>
</dbReference>
<feature type="domain" description="EGF-like" evidence="15">
    <location>
        <begin position="1217"/>
        <end position="1255"/>
    </location>
</feature>
<dbReference type="Gene3D" id="4.10.400.10">
    <property type="entry name" value="Low-density Lipoprotein Receptor"/>
    <property type="match status" value="2"/>
</dbReference>
<feature type="repeat" description="LDL-receptor class B" evidence="11">
    <location>
        <begin position="153"/>
        <end position="198"/>
    </location>
</feature>
<dbReference type="PANTHER" id="PTHR46513:SF41">
    <property type="entry name" value="LOW-DENSITY LIPOPROTEIN RECEPTOR-RELATED PROTEIN"/>
    <property type="match status" value="1"/>
</dbReference>
<dbReference type="SMART" id="SM00192">
    <property type="entry name" value="LDLa"/>
    <property type="match status" value="2"/>
</dbReference>
<gene>
    <name evidence="16" type="ORF">Bpfe_021262</name>
</gene>
<dbReference type="PRINTS" id="PR00261">
    <property type="entry name" value="LDLRECEPTOR"/>
</dbReference>
<dbReference type="SUPFAM" id="SSF57424">
    <property type="entry name" value="LDL receptor-like module"/>
    <property type="match status" value="2"/>
</dbReference>
<feature type="repeat" description="LDL-receptor class B" evidence="11">
    <location>
        <begin position="768"/>
        <end position="811"/>
    </location>
</feature>
<feature type="repeat" description="LDL-receptor class B" evidence="11">
    <location>
        <begin position="812"/>
        <end position="854"/>
    </location>
</feature>
<evidence type="ECO:0000313" key="17">
    <source>
        <dbReference type="Proteomes" id="UP001233172"/>
    </source>
</evidence>
<comment type="subcellular location">
    <subcellularLocation>
        <location evidence="1">Membrane</location>
        <topology evidence="1">Single-pass membrane protein</topology>
    </subcellularLocation>
</comment>
<evidence type="ECO:0000256" key="12">
    <source>
        <dbReference type="SAM" id="MobiDB-lite"/>
    </source>
</evidence>
<evidence type="ECO:0000256" key="10">
    <source>
        <dbReference type="PROSITE-ProRule" id="PRU00124"/>
    </source>
</evidence>
<keyword evidence="5" id="KW-0677">Repeat</keyword>
<evidence type="ECO:0000256" key="6">
    <source>
        <dbReference type="ARBA" id="ARBA00023136"/>
    </source>
</evidence>
<evidence type="ECO:0000259" key="15">
    <source>
        <dbReference type="SMART" id="SM00181"/>
    </source>
</evidence>
<keyword evidence="6 13" id="KW-0472">Membrane</keyword>
<keyword evidence="17" id="KW-1185">Reference proteome</keyword>
<feature type="repeat" description="LDL-receptor class B" evidence="11">
    <location>
        <begin position="377"/>
        <end position="419"/>
    </location>
</feature>
<feature type="compositionally biased region" description="Polar residues" evidence="12">
    <location>
        <begin position="1417"/>
        <end position="1445"/>
    </location>
</feature>
<reference evidence="16" key="2">
    <citation type="submission" date="2023-04" db="EMBL/GenBank/DDBJ databases">
        <authorList>
            <person name="Bu L."/>
            <person name="Lu L."/>
            <person name="Laidemitt M.R."/>
            <person name="Zhang S.M."/>
            <person name="Mutuku M."/>
            <person name="Mkoji G."/>
            <person name="Steinauer M."/>
            <person name="Loker E.S."/>
        </authorList>
    </citation>
    <scope>NUCLEOTIDE SEQUENCE</scope>
    <source>
        <strain evidence="16">KasaAsao</strain>
        <tissue evidence="16">Whole Snail</tissue>
    </source>
</reference>
<feature type="disulfide bond" evidence="10">
    <location>
        <begin position="1306"/>
        <end position="1324"/>
    </location>
</feature>
<keyword evidence="2" id="KW-0245">EGF-like domain</keyword>
<dbReference type="InterPro" id="IPR002172">
    <property type="entry name" value="LDrepeatLR_classA_rpt"/>
</dbReference>
<keyword evidence="9" id="KW-0325">Glycoprotein</keyword>
<evidence type="ECO:0000256" key="8">
    <source>
        <dbReference type="ARBA" id="ARBA00023170"/>
    </source>
</evidence>
<feature type="repeat" description="LDL-receptor class B" evidence="11">
    <location>
        <begin position="725"/>
        <end position="767"/>
    </location>
</feature>
<keyword evidence="3" id="KW-0254">Endocytosis</keyword>
<feature type="domain" description="EGF-like" evidence="15">
    <location>
        <begin position="902"/>
        <end position="944"/>
    </location>
</feature>
<feature type="disulfide bond" evidence="10">
    <location>
        <begin position="1299"/>
        <end position="1311"/>
    </location>
</feature>
<dbReference type="SMART" id="SM00181">
    <property type="entry name" value="EGF"/>
    <property type="match status" value="4"/>
</dbReference>
<feature type="compositionally biased region" description="Low complexity" evidence="12">
    <location>
        <begin position="1496"/>
        <end position="1505"/>
    </location>
</feature>
<dbReference type="SUPFAM" id="SSF57196">
    <property type="entry name" value="EGF/Laminin"/>
    <property type="match status" value="4"/>
</dbReference>
<keyword evidence="16" id="KW-0449">Lipoprotein</keyword>
<evidence type="ECO:0000256" key="1">
    <source>
        <dbReference type="ARBA" id="ARBA00004167"/>
    </source>
</evidence>
<keyword evidence="8 16" id="KW-0675">Receptor</keyword>
<keyword evidence="13" id="KW-1133">Transmembrane helix</keyword>
<evidence type="ECO:0000256" key="2">
    <source>
        <dbReference type="ARBA" id="ARBA00022536"/>
    </source>
</evidence>
<dbReference type="EMBL" id="JASAOG010000127">
    <property type="protein sequence ID" value="KAK0049374.1"/>
    <property type="molecule type" value="Genomic_DNA"/>
</dbReference>
<sequence>MDQCTVTCVLVCVTWIVSLSNADPFLLFANHRNIQIIDVKSSRSNASVVISGMEDSAAVDFIYDDAAIYWSDVSLEVINMVYLNDTKNPKVVVSVGVDSPDGLACDWVGRKLYWTDSMTNRIEVSNLDGQHRKVLFWHHIDQPRAIALDPQNGYMYWTDWGETPKIEKAGMDGNEDTRSVIINDNIFWPNGLTIDYEASKLYWADGKLGYIHSCDFDGKNRHSVIDGSLPHPFALTLFENQLYWTDWQNKSIQTCNKLTGADGAVVLDQIYSPMDIHAFMKSRQPVGRNMCGENNGGCSHLCLLSPLPPYFTCACPTGVKLLANNRTCANGPEKMLLLARRSDIRKISLDTSDYTDVALQLKDVSHAIILDYDIAEGMVYWTDEKIKKIQRAYLNGSGQEAIVTTEVDNPDGLAIDWIAKNLYWTDTGTDRIEVSRLNGSSRKVLISDGLLEPRAICLNPVDGYMYWADWGKPPAIERAFLDGTNRTVIVSSEVGWPNGLAVDIVHRKLYWGDAQIDRIEVADLDGSNRRILVSQNLPHIFSFALVDEFIYWTDWQSRTLERVNRYTGLNRTIIIDQLPDVMGIVAVDIHRPNGTNTCAGNNGNCSHLCLYRPQPLNHICACPMGLELTYDGHTCIVPVAFLLFSGQSDIHRVSLLTNQQSQVIPIPGAQKATAIDFDISDGRIYWTDVELQHISRAFMNGSSAQNIIQFGLDFPEGMAVDWVAHNIYWADTRKNRIEVARLDGSSRKVLVWSNLLEPKAIAVDPPNGYIYWTTLAKENQALERAHLNGTNRRKLLNKIGRTQDLTIDYVERRLYWTNLDTHSIMSCDMNGDDLRQVVQSDIQEPMGLSIYQDYVYWTDLKAKTIERANKVNGLNRTLIQENVDFAMDLLVFHNSRQFGTNACGQNNGGCSHLCLAHPANESNTTHHCACPTHYTLNSDRLTCSAPKQYLLLSTKNTTIRLVIENVENVVNYPEVVLPIHGMRNIKAIEYDPVGEYLYWIEGKHKIRRAYDNGTKISTFVTDSENVFQPYDIAIDPYARTLYWTCQVKDVINVTRIGNVSIPIGVIMPSSPSFKPRSLVLYPEKGKLYFTNMITPPRIEVALMDGSERHTLFDSVLYNPQSLTIDTKERNLYWVDSNLGRIEYSDLTGGNRRVLVDHQIGSSRGLAVFGKFLYWLGKESFVERIHKKGNKRLWVRGRIPGLSDMIAVEHSISASWHPCYNNSGGCSHICFITEDKKVRCSCPVHLVLKSDKQTCAEPPTCAADMFKCHSGGVQCIPLVWKCDYHSECEDNSDELNCVTCNSNQFKCASGQCIDKKYKCDGRKNCDDESDEKDCCTENCDCADCQTPQECKDSNGNLCPSKGPQPGTSKTSKDYTIAIVVVVVFLLVVIGLILVCRHKSNSVPLDEDIGMVKKPLNPQVPSVQDGSSPQNTLSRGKSQATGISMGSESGPPFYDRNHVTGASSSSSSVTQYPQETLNPPPSPVTDRSVYTAPVGDINLSLNSLPSSVPRAGSGGRRRMHKRHHHHHHHHPIPPPPTTPCSTDVCEDSEPYYQTVPLHTSTPSNNKYSNRSSRTRSSRSSSKKFKYYINSTAMELNYDSDPYPPPPTPRSHYYSDVSCPPSPSTERSFFNPYPPPPSPVATSDC</sequence>
<keyword evidence="4 14" id="KW-0732">Signal</keyword>
<protein>
    <submittedName>
        <fullName evidence="16">Low-density lipoprotein receptor-related protein 6</fullName>
    </submittedName>
</protein>
<keyword evidence="7 10" id="KW-1015">Disulfide bond</keyword>
<dbReference type="GO" id="GO:0016020">
    <property type="term" value="C:membrane"/>
    <property type="evidence" value="ECO:0007669"/>
    <property type="project" value="UniProtKB-SubCell"/>
</dbReference>
<feature type="repeat" description="LDL-receptor class B" evidence="11">
    <location>
        <begin position="507"/>
        <end position="549"/>
    </location>
</feature>
<feature type="domain" description="EGF-like" evidence="15">
    <location>
        <begin position="290"/>
        <end position="329"/>
    </location>
</feature>
<evidence type="ECO:0000256" key="4">
    <source>
        <dbReference type="ARBA" id="ARBA00022729"/>
    </source>
</evidence>
<accession>A0AAD8B8L4</accession>
<feature type="repeat" description="LDL-receptor class B" evidence="11">
    <location>
        <begin position="199"/>
        <end position="241"/>
    </location>
</feature>
<feature type="transmembrane region" description="Helical" evidence="13">
    <location>
        <begin position="1373"/>
        <end position="1393"/>
    </location>
</feature>
<feature type="compositionally biased region" description="Basic residues" evidence="12">
    <location>
        <begin position="1513"/>
        <end position="1529"/>
    </location>
</feature>
<dbReference type="InterPro" id="IPR036055">
    <property type="entry name" value="LDL_receptor-like_sf"/>
</dbReference>
<dbReference type="PANTHER" id="PTHR46513">
    <property type="entry name" value="VITELLOGENIN RECEPTOR-LIKE PROTEIN-RELATED-RELATED"/>
    <property type="match status" value="1"/>
</dbReference>
<feature type="signal peptide" evidence="14">
    <location>
        <begin position="1"/>
        <end position="22"/>
    </location>
</feature>
<dbReference type="InterPro" id="IPR050778">
    <property type="entry name" value="Cueball_EGF_LRP_Nidogen"/>
</dbReference>
<dbReference type="PROSITE" id="PS50068">
    <property type="entry name" value="LDLRA_2"/>
    <property type="match status" value="2"/>
</dbReference>
<evidence type="ECO:0000256" key="7">
    <source>
        <dbReference type="ARBA" id="ARBA00023157"/>
    </source>
</evidence>
<feature type="domain" description="EGF-like" evidence="15">
    <location>
        <begin position="597"/>
        <end position="636"/>
    </location>
</feature>
<dbReference type="Pfam" id="PF00058">
    <property type="entry name" value="Ldl_recept_b"/>
    <property type="match status" value="12"/>
</dbReference>
<feature type="disulfide bond" evidence="10">
    <location>
        <begin position="1318"/>
        <end position="1333"/>
    </location>
</feature>
<evidence type="ECO:0000256" key="11">
    <source>
        <dbReference type="PROSITE-ProRule" id="PRU00461"/>
    </source>
</evidence>
<evidence type="ECO:0000256" key="9">
    <source>
        <dbReference type="ARBA" id="ARBA00023180"/>
    </source>
</evidence>
<comment type="caution">
    <text evidence="10">Lacks conserved residue(s) required for the propagation of feature annotation.</text>
</comment>
<feature type="repeat" description="LDL-receptor class B" evidence="11">
    <location>
        <begin position="1085"/>
        <end position="1128"/>
    </location>
</feature>
<proteinExistence type="predicted"/>
<evidence type="ECO:0000256" key="14">
    <source>
        <dbReference type="SAM" id="SignalP"/>
    </source>
</evidence>
<dbReference type="FunFam" id="2.120.10.30:FF:000241">
    <property type="entry name" value="Low-density lipoprotein receptor-related protein 6"/>
    <property type="match status" value="1"/>
</dbReference>
<dbReference type="Proteomes" id="UP001233172">
    <property type="component" value="Unassembled WGS sequence"/>
</dbReference>
<dbReference type="SMART" id="SM00135">
    <property type="entry name" value="LY"/>
    <property type="match status" value="20"/>
</dbReference>
<feature type="region of interest" description="Disordered" evidence="12">
    <location>
        <begin position="1593"/>
        <end position="1642"/>
    </location>
</feature>
<feature type="chain" id="PRO_5041906013" evidence="14">
    <location>
        <begin position="23"/>
        <end position="1642"/>
    </location>
</feature>
<comment type="caution">
    <text evidence="16">The sequence shown here is derived from an EMBL/GenBank/DDBJ whole genome shotgun (WGS) entry which is preliminary data.</text>
</comment>
<feature type="compositionally biased region" description="Basic residues" evidence="12">
    <location>
        <begin position="1570"/>
        <end position="1580"/>
    </location>
</feature>
<dbReference type="Gene3D" id="2.10.25.10">
    <property type="entry name" value="Laminin"/>
    <property type="match status" value="1"/>
</dbReference>
<organism evidence="16 17">
    <name type="scientific">Biomphalaria pfeifferi</name>
    <name type="common">Bloodfluke planorb</name>
    <name type="synonym">Freshwater snail</name>
    <dbReference type="NCBI Taxonomy" id="112525"/>
    <lineage>
        <taxon>Eukaryota</taxon>
        <taxon>Metazoa</taxon>
        <taxon>Spiralia</taxon>
        <taxon>Lophotrochozoa</taxon>
        <taxon>Mollusca</taxon>
        <taxon>Gastropoda</taxon>
        <taxon>Heterobranchia</taxon>
        <taxon>Euthyneura</taxon>
        <taxon>Panpulmonata</taxon>
        <taxon>Hygrophila</taxon>
        <taxon>Lymnaeoidea</taxon>
        <taxon>Planorbidae</taxon>
        <taxon>Biomphalaria</taxon>
    </lineage>
</organism>
<dbReference type="GO" id="GO:0006897">
    <property type="term" value="P:endocytosis"/>
    <property type="evidence" value="ECO:0007669"/>
    <property type="project" value="UniProtKB-KW"/>
</dbReference>
<feature type="repeat" description="LDL-receptor class B" evidence="11">
    <location>
        <begin position="682"/>
        <end position="724"/>
    </location>
</feature>
<feature type="region of interest" description="Disordered" evidence="12">
    <location>
        <begin position="1414"/>
        <end position="1580"/>
    </location>
</feature>